<keyword evidence="1" id="KW-0812">Transmembrane</keyword>
<proteinExistence type="predicted"/>
<gene>
    <name evidence="3" type="ORF">NLI96_g9915</name>
</gene>
<feature type="transmembrane region" description="Helical" evidence="1">
    <location>
        <begin position="49"/>
        <end position="71"/>
    </location>
</feature>
<reference evidence="3" key="1">
    <citation type="submission" date="2022-07" db="EMBL/GenBank/DDBJ databases">
        <title>Genome Sequence of Physisporinus lineatus.</title>
        <authorList>
            <person name="Buettner E."/>
        </authorList>
    </citation>
    <scope>NUCLEOTIDE SEQUENCE</scope>
    <source>
        <strain evidence="3">VT162</strain>
    </source>
</reference>
<evidence type="ECO:0000256" key="1">
    <source>
        <dbReference type="SAM" id="Phobius"/>
    </source>
</evidence>
<dbReference type="EMBL" id="JANAWD010000529">
    <property type="protein sequence ID" value="KAJ3478214.1"/>
    <property type="molecule type" value="Genomic_DNA"/>
</dbReference>
<dbReference type="Proteomes" id="UP001212997">
    <property type="component" value="Unassembled WGS sequence"/>
</dbReference>
<sequence length="298" mass="32946">MATLPFNKDTTLGATFIGFAASAVLFGVACAQTWTYLGRYPQDKTFYKLLVSALWILECVHQVFIGHSTYYYTITNWGNARALLQAPQWSLIVQVTLGAVVGGIVKICFAMRVWRFSQRNIPVTCCILLLIIAQLGKYTGSLGFNNQFTRSSSRPRQIPVVSCFYTVQGFGVASLTQVDELKLIGTLSLGLGVATDVLTAGALCFFLRGLRTGYSKDDSLINRLTLYAINTGILTSAVSLATLVLYDTMPTNFIFMGFYFVLSKLYLNSFLATHDAHEDIEMQNPSGVRSMRSMVSFE</sequence>
<evidence type="ECO:0000313" key="4">
    <source>
        <dbReference type="Proteomes" id="UP001212997"/>
    </source>
</evidence>
<accession>A0AAD5UUW2</accession>
<dbReference type="AlphaFoldDB" id="A0AAD5UUW2"/>
<dbReference type="Pfam" id="PF20152">
    <property type="entry name" value="DUF6534"/>
    <property type="match status" value="1"/>
</dbReference>
<feature type="transmembrane region" description="Helical" evidence="1">
    <location>
        <begin position="227"/>
        <end position="246"/>
    </location>
</feature>
<protein>
    <recommendedName>
        <fullName evidence="2">DUF6534 domain-containing protein</fullName>
    </recommendedName>
</protein>
<comment type="caution">
    <text evidence="3">The sequence shown here is derived from an EMBL/GenBank/DDBJ whole genome shotgun (WGS) entry which is preliminary data.</text>
</comment>
<feature type="transmembrane region" description="Helical" evidence="1">
    <location>
        <begin position="121"/>
        <end position="140"/>
    </location>
</feature>
<keyword evidence="1" id="KW-1133">Transmembrane helix</keyword>
<feature type="transmembrane region" description="Helical" evidence="1">
    <location>
        <begin position="91"/>
        <end position="109"/>
    </location>
</feature>
<feature type="transmembrane region" description="Helical" evidence="1">
    <location>
        <begin position="183"/>
        <end position="207"/>
    </location>
</feature>
<name>A0AAD5UUW2_9APHY</name>
<organism evidence="3 4">
    <name type="scientific">Meripilus lineatus</name>
    <dbReference type="NCBI Taxonomy" id="2056292"/>
    <lineage>
        <taxon>Eukaryota</taxon>
        <taxon>Fungi</taxon>
        <taxon>Dikarya</taxon>
        <taxon>Basidiomycota</taxon>
        <taxon>Agaricomycotina</taxon>
        <taxon>Agaricomycetes</taxon>
        <taxon>Polyporales</taxon>
        <taxon>Meripilaceae</taxon>
        <taxon>Meripilus</taxon>
    </lineage>
</organism>
<keyword evidence="4" id="KW-1185">Reference proteome</keyword>
<dbReference type="PANTHER" id="PTHR40465">
    <property type="entry name" value="CHROMOSOME 1, WHOLE GENOME SHOTGUN SEQUENCE"/>
    <property type="match status" value="1"/>
</dbReference>
<evidence type="ECO:0000259" key="2">
    <source>
        <dbReference type="Pfam" id="PF20152"/>
    </source>
</evidence>
<dbReference type="InterPro" id="IPR045339">
    <property type="entry name" value="DUF6534"/>
</dbReference>
<feature type="transmembrane region" description="Helical" evidence="1">
    <location>
        <begin position="12"/>
        <end position="37"/>
    </location>
</feature>
<dbReference type="PANTHER" id="PTHR40465:SF1">
    <property type="entry name" value="DUF6534 DOMAIN-CONTAINING PROTEIN"/>
    <property type="match status" value="1"/>
</dbReference>
<feature type="transmembrane region" description="Helical" evidence="1">
    <location>
        <begin position="252"/>
        <end position="272"/>
    </location>
</feature>
<feature type="domain" description="DUF6534" evidence="2">
    <location>
        <begin position="193"/>
        <end position="273"/>
    </location>
</feature>
<keyword evidence="1" id="KW-0472">Membrane</keyword>
<evidence type="ECO:0000313" key="3">
    <source>
        <dbReference type="EMBL" id="KAJ3478214.1"/>
    </source>
</evidence>